<feature type="region of interest" description="Disordered" evidence="1">
    <location>
        <begin position="1"/>
        <end position="67"/>
    </location>
</feature>
<feature type="compositionally biased region" description="Basic residues" evidence="1">
    <location>
        <begin position="58"/>
        <end position="67"/>
    </location>
</feature>
<evidence type="ECO:0000256" key="1">
    <source>
        <dbReference type="SAM" id="MobiDB-lite"/>
    </source>
</evidence>
<comment type="caution">
    <text evidence="2">The sequence shown here is derived from an EMBL/GenBank/DDBJ whole genome shotgun (WGS) entry which is preliminary data.</text>
</comment>
<sequence>MQLRASARLRRCSQGRSSCDTASGPVADPALNPRRRPAAPTGECVGRGRGCSADRSLPAKRLRPPVP</sequence>
<keyword evidence="3" id="KW-1185">Reference proteome</keyword>
<evidence type="ECO:0000313" key="3">
    <source>
        <dbReference type="Proteomes" id="UP001066276"/>
    </source>
</evidence>
<accession>A0AAV7W356</accession>
<protein>
    <submittedName>
        <fullName evidence="2">Uncharacterized protein</fullName>
    </submittedName>
</protein>
<evidence type="ECO:0000313" key="2">
    <source>
        <dbReference type="EMBL" id="KAJ1207494.1"/>
    </source>
</evidence>
<dbReference type="EMBL" id="JANPWB010000002">
    <property type="protein sequence ID" value="KAJ1207494.1"/>
    <property type="molecule type" value="Genomic_DNA"/>
</dbReference>
<dbReference type="Proteomes" id="UP001066276">
    <property type="component" value="Chromosome 1_2"/>
</dbReference>
<reference evidence="2" key="1">
    <citation type="journal article" date="2022" name="bioRxiv">
        <title>Sequencing and chromosome-scale assembly of the giantPleurodeles waltlgenome.</title>
        <authorList>
            <person name="Brown T."/>
            <person name="Elewa A."/>
            <person name="Iarovenko S."/>
            <person name="Subramanian E."/>
            <person name="Araus A.J."/>
            <person name="Petzold A."/>
            <person name="Susuki M."/>
            <person name="Suzuki K.-i.T."/>
            <person name="Hayashi T."/>
            <person name="Toyoda A."/>
            <person name="Oliveira C."/>
            <person name="Osipova E."/>
            <person name="Leigh N.D."/>
            <person name="Simon A."/>
            <person name="Yun M.H."/>
        </authorList>
    </citation>
    <scope>NUCLEOTIDE SEQUENCE</scope>
    <source>
        <strain evidence="2">20211129_DDA</strain>
        <tissue evidence="2">Liver</tissue>
    </source>
</reference>
<gene>
    <name evidence="2" type="ORF">NDU88_002885</name>
</gene>
<proteinExistence type="predicted"/>
<organism evidence="2 3">
    <name type="scientific">Pleurodeles waltl</name>
    <name type="common">Iberian ribbed newt</name>
    <dbReference type="NCBI Taxonomy" id="8319"/>
    <lineage>
        <taxon>Eukaryota</taxon>
        <taxon>Metazoa</taxon>
        <taxon>Chordata</taxon>
        <taxon>Craniata</taxon>
        <taxon>Vertebrata</taxon>
        <taxon>Euteleostomi</taxon>
        <taxon>Amphibia</taxon>
        <taxon>Batrachia</taxon>
        <taxon>Caudata</taxon>
        <taxon>Salamandroidea</taxon>
        <taxon>Salamandridae</taxon>
        <taxon>Pleurodelinae</taxon>
        <taxon>Pleurodeles</taxon>
    </lineage>
</organism>
<name>A0AAV7W356_PLEWA</name>
<dbReference type="AlphaFoldDB" id="A0AAV7W356"/>